<sequence>MQVTHNNWRDAHNNDAALPAFLAARVDRYYGERVQQSWGGGHIMRGRVPDANALHLSSNDYLSIARHPEILDAMCSTIRSDGNGLLMSGIFLHDDDCPQLQLEARFARYMGAQASVLCQSGFAANTGLIQSIANEQTPVYIDMMAHMSLWEGIRSAGAKPISYMHNDADHLAQRIRRHGPGIVIVDSVYSTNGSVCPLEDFADVCAAHDCVFVVDESHSLGTHGPHGAGLVAELGLGDRVHFRTASLAKAFAGRAGIISCSRRFQEYFKFEALPAIFSSTLLPHETAGLAATLDVIERDDWRRAKLASNALYVRSRLTGLGYNLNGSETQIVALEAGPEAQTIVLRDALEARGIFASVFCAPATAQNRSLMRLSINASLSEAQLERIVDVCEAIRDEVQLSNWPSTRRLLERGANRTRVRETTALLDLPVAA</sequence>
<dbReference type="InterPro" id="IPR015422">
    <property type="entry name" value="PyrdxlP-dep_Trfase_small"/>
</dbReference>
<dbReference type="GO" id="GO:0030170">
    <property type="term" value="F:pyridoxal phosphate binding"/>
    <property type="evidence" value="ECO:0007669"/>
    <property type="project" value="InterPro"/>
</dbReference>
<evidence type="ECO:0000313" key="5">
    <source>
        <dbReference type="EMBL" id="POR54844.1"/>
    </source>
</evidence>
<evidence type="ECO:0000313" key="6">
    <source>
        <dbReference type="Proteomes" id="UP000237381"/>
    </source>
</evidence>
<dbReference type="PANTHER" id="PTHR13693:SF100">
    <property type="entry name" value="8-AMINO-7-OXONONANOATE SYNTHASE"/>
    <property type="match status" value="1"/>
</dbReference>
<keyword evidence="2" id="KW-0808">Transferase</keyword>
<dbReference type="PANTHER" id="PTHR13693">
    <property type="entry name" value="CLASS II AMINOTRANSFERASE/8-AMINO-7-OXONONANOATE SYNTHASE"/>
    <property type="match status" value="1"/>
</dbReference>
<dbReference type="EMBL" id="PQGA01000002">
    <property type="protein sequence ID" value="POR54844.1"/>
    <property type="molecule type" value="Genomic_DNA"/>
</dbReference>
<dbReference type="InterPro" id="IPR015421">
    <property type="entry name" value="PyrdxlP-dep_Trfase_major"/>
</dbReference>
<dbReference type="Pfam" id="PF00155">
    <property type="entry name" value="Aminotran_1_2"/>
    <property type="match status" value="1"/>
</dbReference>
<reference evidence="5 6" key="1">
    <citation type="submission" date="2018-01" db="EMBL/GenBank/DDBJ databases">
        <title>Genomic Encyclopedia of Type Strains, Phase III (KMG-III): the genomes of soil and plant-associated and newly described type strains.</title>
        <authorList>
            <person name="Whitman W."/>
        </authorList>
    </citation>
    <scope>NUCLEOTIDE SEQUENCE [LARGE SCALE GENOMIC DNA]</scope>
    <source>
        <strain evidence="5 6">JCM 18070</strain>
    </source>
</reference>
<gene>
    <name evidence="5" type="ORF">B0G62_102454</name>
</gene>
<comment type="caution">
    <text evidence="5">The sequence shown here is derived from an EMBL/GenBank/DDBJ whole genome shotgun (WGS) entry which is preliminary data.</text>
</comment>
<dbReference type="Gene3D" id="3.90.1150.10">
    <property type="entry name" value="Aspartate Aminotransferase, domain 1"/>
    <property type="match status" value="1"/>
</dbReference>
<evidence type="ECO:0000256" key="2">
    <source>
        <dbReference type="ARBA" id="ARBA00022679"/>
    </source>
</evidence>
<evidence type="ECO:0000259" key="4">
    <source>
        <dbReference type="Pfam" id="PF00155"/>
    </source>
</evidence>
<dbReference type="Proteomes" id="UP000237381">
    <property type="component" value="Unassembled WGS sequence"/>
</dbReference>
<evidence type="ECO:0000256" key="1">
    <source>
        <dbReference type="ARBA" id="ARBA00001933"/>
    </source>
</evidence>
<feature type="domain" description="Aminotransferase class I/classII large" evidence="4">
    <location>
        <begin position="54"/>
        <end position="389"/>
    </location>
</feature>
<dbReference type="Gene3D" id="3.40.640.10">
    <property type="entry name" value="Type I PLP-dependent aspartate aminotransferase-like (Major domain)"/>
    <property type="match status" value="1"/>
</dbReference>
<dbReference type="SUPFAM" id="SSF53383">
    <property type="entry name" value="PLP-dependent transferases"/>
    <property type="match status" value="1"/>
</dbReference>
<dbReference type="InterPro" id="IPR004839">
    <property type="entry name" value="Aminotransferase_I/II_large"/>
</dbReference>
<dbReference type="AlphaFoldDB" id="A0A2S4MJ93"/>
<dbReference type="GO" id="GO:0009102">
    <property type="term" value="P:biotin biosynthetic process"/>
    <property type="evidence" value="ECO:0007669"/>
    <property type="project" value="TreeGrafter"/>
</dbReference>
<proteinExistence type="predicted"/>
<evidence type="ECO:0000256" key="3">
    <source>
        <dbReference type="ARBA" id="ARBA00022898"/>
    </source>
</evidence>
<dbReference type="NCBIfam" id="NF005526">
    <property type="entry name" value="PRK07179.1"/>
    <property type="match status" value="1"/>
</dbReference>
<name>A0A2S4MJ93_9BURK</name>
<dbReference type="InterPro" id="IPR015424">
    <property type="entry name" value="PyrdxlP-dep_Trfase"/>
</dbReference>
<keyword evidence="3" id="KW-0663">Pyridoxal phosphate</keyword>
<dbReference type="InterPro" id="IPR050087">
    <property type="entry name" value="AON_synthase_class-II"/>
</dbReference>
<organism evidence="5 6">
    <name type="scientific">Paraburkholderia eburnea</name>
    <dbReference type="NCBI Taxonomy" id="1189126"/>
    <lineage>
        <taxon>Bacteria</taxon>
        <taxon>Pseudomonadati</taxon>
        <taxon>Pseudomonadota</taxon>
        <taxon>Betaproteobacteria</taxon>
        <taxon>Burkholderiales</taxon>
        <taxon>Burkholderiaceae</taxon>
        <taxon>Paraburkholderia</taxon>
    </lineage>
</organism>
<dbReference type="RefSeq" id="WP_103703376.1">
    <property type="nucleotide sequence ID" value="NZ_PQGA01000002.1"/>
</dbReference>
<keyword evidence="6" id="KW-1185">Reference proteome</keyword>
<accession>A0A2S4MJ93</accession>
<protein>
    <submittedName>
        <fullName evidence="5">CAI-1 autoinducer synthase</fullName>
    </submittedName>
</protein>
<dbReference type="GO" id="GO:0008710">
    <property type="term" value="F:8-amino-7-oxononanoate synthase activity"/>
    <property type="evidence" value="ECO:0007669"/>
    <property type="project" value="TreeGrafter"/>
</dbReference>
<dbReference type="OrthoDB" id="9807157at2"/>
<comment type="cofactor">
    <cofactor evidence="1">
        <name>pyridoxal 5'-phosphate</name>
        <dbReference type="ChEBI" id="CHEBI:597326"/>
    </cofactor>
</comment>